<dbReference type="GO" id="GO:0071973">
    <property type="term" value="P:bacterial-type flagellum-dependent cell motility"/>
    <property type="evidence" value="ECO:0007669"/>
    <property type="project" value="InterPro"/>
</dbReference>
<keyword evidence="9" id="KW-1185">Reference proteome</keyword>
<keyword evidence="8" id="KW-0966">Cell projection</keyword>
<evidence type="ECO:0000313" key="9">
    <source>
        <dbReference type="Proteomes" id="UP000053226"/>
    </source>
</evidence>
<comment type="similarity">
    <text evidence="2 6">Belongs to the flagella basal body rod proteins family.</text>
</comment>
<evidence type="ECO:0000256" key="3">
    <source>
        <dbReference type="ARBA" id="ARBA00014376"/>
    </source>
</evidence>
<dbReference type="PANTHER" id="PTHR30435:SF12">
    <property type="entry name" value="FLAGELLAR BASAL BODY ROD PROTEIN FLGB"/>
    <property type="match status" value="1"/>
</dbReference>
<evidence type="ECO:0000256" key="4">
    <source>
        <dbReference type="ARBA" id="ARBA00023143"/>
    </source>
</evidence>
<comment type="subcellular location">
    <subcellularLocation>
        <location evidence="1 6">Bacterial flagellum basal body</location>
    </subcellularLocation>
</comment>
<dbReference type="PROSITE" id="PS00588">
    <property type="entry name" value="FLAGELLA_BB_ROD"/>
    <property type="match status" value="1"/>
</dbReference>
<evidence type="ECO:0000256" key="1">
    <source>
        <dbReference type="ARBA" id="ARBA00004117"/>
    </source>
</evidence>
<dbReference type="GO" id="GO:0030694">
    <property type="term" value="C:bacterial-type flagellum basal body, rod"/>
    <property type="evidence" value="ECO:0007669"/>
    <property type="project" value="InterPro"/>
</dbReference>
<evidence type="ECO:0000256" key="2">
    <source>
        <dbReference type="ARBA" id="ARBA00009677"/>
    </source>
</evidence>
<dbReference type="PIRSF" id="PIRSF002889">
    <property type="entry name" value="Rod_FlgB"/>
    <property type="match status" value="1"/>
</dbReference>
<name>A0A0N0I9T9_9GAMM</name>
<dbReference type="Pfam" id="PF00460">
    <property type="entry name" value="Flg_bb_rod"/>
    <property type="match status" value="1"/>
</dbReference>
<dbReference type="RefSeq" id="WP_053908754.1">
    <property type="nucleotide sequence ID" value="NZ_CAWMUS010000022.1"/>
</dbReference>
<comment type="caution">
    <text evidence="8">The sequence shown here is derived from an EMBL/GenBank/DDBJ whole genome shotgun (WGS) entry which is preliminary data.</text>
</comment>
<feature type="domain" description="Flagellar basal body rod protein N-terminal" evidence="7">
    <location>
        <begin position="11"/>
        <end position="39"/>
    </location>
</feature>
<dbReference type="InterPro" id="IPR006300">
    <property type="entry name" value="FlgB"/>
</dbReference>
<dbReference type="Proteomes" id="UP000053226">
    <property type="component" value="Unassembled WGS sequence"/>
</dbReference>
<proteinExistence type="inferred from homology"/>
<evidence type="ECO:0000256" key="6">
    <source>
        <dbReference type="PIRNR" id="PIRNR002889"/>
    </source>
</evidence>
<reference evidence="8 9" key="1">
    <citation type="submission" date="2015-07" db="EMBL/GenBank/DDBJ databases">
        <title>ATOL: Assembling a taxonomically balanced genome-scale reconstruction of the evolutionary history of the Enterobacteriaceae.</title>
        <authorList>
            <person name="Plunkett G.III."/>
            <person name="Neeno-Eckwall E.C."/>
            <person name="Glasner J.D."/>
            <person name="Perna N.T."/>
        </authorList>
    </citation>
    <scope>NUCLEOTIDE SEQUENCE [LARGE SCALE GENOMIC DNA]</scope>
    <source>
        <strain evidence="8 9">ATCC 35017</strain>
    </source>
</reference>
<dbReference type="PANTHER" id="PTHR30435">
    <property type="entry name" value="FLAGELLAR PROTEIN"/>
    <property type="match status" value="1"/>
</dbReference>
<evidence type="ECO:0000256" key="5">
    <source>
        <dbReference type="ARBA" id="ARBA00024934"/>
    </source>
</evidence>
<comment type="subunit">
    <text evidence="6">The basal body constitutes a major portion of the flagellar organelle and consists of a number of rings mounted on a central rod.</text>
</comment>
<dbReference type="EMBL" id="LGAA01000022">
    <property type="protein sequence ID" value="KPD02340.1"/>
    <property type="molecule type" value="Genomic_DNA"/>
</dbReference>
<keyword evidence="4 6" id="KW-0975">Bacterial flagellum</keyword>
<dbReference type="OrthoDB" id="9788334at2"/>
<dbReference type="InterPro" id="IPR001444">
    <property type="entry name" value="Flag_bb_rod_N"/>
</dbReference>
<organism evidence="8 9">
    <name type="scientific">Moellerella wisconsensis ATCC 35017</name>
    <dbReference type="NCBI Taxonomy" id="1354267"/>
    <lineage>
        <taxon>Bacteria</taxon>
        <taxon>Pseudomonadati</taxon>
        <taxon>Pseudomonadota</taxon>
        <taxon>Gammaproteobacteria</taxon>
        <taxon>Enterobacterales</taxon>
        <taxon>Morganellaceae</taxon>
        <taxon>Moellerella</taxon>
    </lineage>
</organism>
<sequence>MLDKLDGMLGFQQRAVALRHQRQTILAANIANADTPGYQARDINFSQQLQNKLQAGAAKSLTLAVTSSQHLASAPMSPLEMDLLYRVPYQASLDGNTVEMDIEKSNFADNTLKYQASFTMLNGQVKKMLAVLQ</sequence>
<comment type="function">
    <text evidence="5 6">Structural component of flagellum, the bacterial motility apparatus. Part of the rod structure of flagellar basal body.</text>
</comment>
<keyword evidence="8" id="KW-0969">Cilium</keyword>
<accession>A0A0N0I9T9</accession>
<keyword evidence="8" id="KW-0282">Flagellum</keyword>
<gene>
    <name evidence="8" type="ORF">M992_2344</name>
</gene>
<dbReference type="InterPro" id="IPR019776">
    <property type="entry name" value="Flagellar_basal_body_rod_CS"/>
</dbReference>
<evidence type="ECO:0000259" key="7">
    <source>
        <dbReference type="Pfam" id="PF00460"/>
    </source>
</evidence>
<evidence type="ECO:0000313" key="8">
    <source>
        <dbReference type="EMBL" id="KPD02340.1"/>
    </source>
</evidence>
<protein>
    <recommendedName>
        <fullName evidence="3 6">Flagellar basal body rod protein FlgB</fullName>
    </recommendedName>
</protein>
<dbReference type="NCBIfam" id="TIGR01396">
    <property type="entry name" value="FlgB"/>
    <property type="match status" value="1"/>
</dbReference>
<dbReference type="AlphaFoldDB" id="A0A0N0I9T9"/>